<name>A0A4U5MEK2_STECR</name>
<feature type="compositionally biased region" description="Basic and acidic residues" evidence="1">
    <location>
        <begin position="81"/>
        <end position="118"/>
    </location>
</feature>
<dbReference type="AlphaFoldDB" id="A0A4U5MEK2"/>
<dbReference type="Proteomes" id="UP000298663">
    <property type="component" value="Unassembled WGS sequence"/>
</dbReference>
<feature type="region of interest" description="Disordered" evidence="1">
    <location>
        <begin position="71"/>
        <end position="118"/>
    </location>
</feature>
<keyword evidence="3" id="KW-1185">Reference proteome</keyword>
<comment type="caution">
    <text evidence="2">The sequence shown here is derived from an EMBL/GenBank/DDBJ whole genome shotgun (WGS) entry which is preliminary data.</text>
</comment>
<feature type="region of interest" description="Disordered" evidence="1">
    <location>
        <begin position="1"/>
        <end position="26"/>
    </location>
</feature>
<evidence type="ECO:0000313" key="3">
    <source>
        <dbReference type="Proteomes" id="UP000298663"/>
    </source>
</evidence>
<gene>
    <name evidence="2" type="ORF">L596_023723</name>
</gene>
<reference evidence="2 3" key="2">
    <citation type="journal article" date="2019" name="G3 (Bethesda)">
        <title>Hybrid Assembly of the Genome of the Entomopathogenic Nematode Steinernema carpocapsae Identifies the X-Chromosome.</title>
        <authorList>
            <person name="Serra L."/>
            <person name="Macchietto M."/>
            <person name="Macias-Munoz A."/>
            <person name="McGill C.J."/>
            <person name="Rodriguez I.M."/>
            <person name="Rodriguez B."/>
            <person name="Murad R."/>
            <person name="Mortazavi A."/>
        </authorList>
    </citation>
    <scope>NUCLEOTIDE SEQUENCE [LARGE SCALE GENOMIC DNA]</scope>
    <source>
        <strain evidence="2 3">ALL</strain>
    </source>
</reference>
<organism evidence="2 3">
    <name type="scientific">Steinernema carpocapsae</name>
    <name type="common">Entomopathogenic nematode</name>
    <dbReference type="NCBI Taxonomy" id="34508"/>
    <lineage>
        <taxon>Eukaryota</taxon>
        <taxon>Metazoa</taxon>
        <taxon>Ecdysozoa</taxon>
        <taxon>Nematoda</taxon>
        <taxon>Chromadorea</taxon>
        <taxon>Rhabditida</taxon>
        <taxon>Tylenchina</taxon>
        <taxon>Panagrolaimomorpha</taxon>
        <taxon>Strongyloidoidea</taxon>
        <taxon>Steinernematidae</taxon>
        <taxon>Steinernema</taxon>
    </lineage>
</organism>
<reference evidence="2 3" key="1">
    <citation type="journal article" date="2015" name="Genome Biol.">
        <title>Comparative genomics of Steinernema reveals deeply conserved gene regulatory networks.</title>
        <authorList>
            <person name="Dillman A.R."/>
            <person name="Macchietto M."/>
            <person name="Porter C.F."/>
            <person name="Rogers A."/>
            <person name="Williams B."/>
            <person name="Antoshechkin I."/>
            <person name="Lee M.M."/>
            <person name="Goodwin Z."/>
            <person name="Lu X."/>
            <person name="Lewis E.E."/>
            <person name="Goodrich-Blair H."/>
            <person name="Stock S.P."/>
            <person name="Adams B.J."/>
            <person name="Sternberg P.W."/>
            <person name="Mortazavi A."/>
        </authorList>
    </citation>
    <scope>NUCLEOTIDE SEQUENCE [LARGE SCALE GENOMIC DNA]</scope>
    <source>
        <strain evidence="2 3">ALL</strain>
    </source>
</reference>
<evidence type="ECO:0000256" key="1">
    <source>
        <dbReference type="SAM" id="MobiDB-lite"/>
    </source>
</evidence>
<protein>
    <submittedName>
        <fullName evidence="2">Uncharacterized protein</fullName>
    </submittedName>
</protein>
<sequence length="151" mass="16755">MQRSQNQPHSRAADRSGYATDSDMVDIMEGPYGTQARYMRKTQLVPVPPPVARSCDESEFVPHRLLVAPRSNAAEAQQYRDAAEAAELRRGLHDAADGPRRTAEPDGPRPPRGDRLEHGIFAGLRELQRVPHAPGSQVRTLRPLRNAAGFR</sequence>
<accession>A0A4U5MEK2</accession>
<proteinExistence type="predicted"/>
<evidence type="ECO:0000313" key="2">
    <source>
        <dbReference type="EMBL" id="TKR67594.1"/>
    </source>
</evidence>
<dbReference type="EMBL" id="AZBU02000008">
    <property type="protein sequence ID" value="TKR67594.1"/>
    <property type="molecule type" value="Genomic_DNA"/>
</dbReference>
<feature type="region of interest" description="Disordered" evidence="1">
    <location>
        <begin position="130"/>
        <end position="151"/>
    </location>
</feature>